<organism evidence="2 3">
    <name type="scientific">Candidatus Nealsonbacteria bacterium RBG_13_37_56</name>
    <dbReference type="NCBI Taxonomy" id="1801661"/>
    <lineage>
        <taxon>Bacteria</taxon>
        <taxon>Candidatus Nealsoniibacteriota</taxon>
    </lineage>
</organism>
<gene>
    <name evidence="2" type="ORF">A2V72_01450</name>
</gene>
<evidence type="ECO:0000256" key="1">
    <source>
        <dbReference type="SAM" id="Phobius"/>
    </source>
</evidence>
<dbReference type="InterPro" id="IPR043709">
    <property type="entry name" value="DUF5649"/>
</dbReference>
<reference evidence="2 3" key="1">
    <citation type="journal article" date="2016" name="Nat. Commun.">
        <title>Thousands of microbial genomes shed light on interconnected biogeochemical processes in an aquifer system.</title>
        <authorList>
            <person name="Anantharaman K."/>
            <person name="Brown C.T."/>
            <person name="Hug L.A."/>
            <person name="Sharon I."/>
            <person name="Castelle C.J."/>
            <person name="Probst A.J."/>
            <person name="Thomas B.C."/>
            <person name="Singh A."/>
            <person name="Wilkins M.J."/>
            <person name="Karaoz U."/>
            <person name="Brodie E.L."/>
            <person name="Williams K.H."/>
            <person name="Hubbard S.S."/>
            <person name="Banfield J.F."/>
        </authorList>
    </citation>
    <scope>NUCLEOTIDE SEQUENCE [LARGE SCALE GENOMIC DNA]</scope>
</reference>
<keyword evidence="1" id="KW-0472">Membrane</keyword>
<evidence type="ECO:0000313" key="3">
    <source>
        <dbReference type="Proteomes" id="UP000178893"/>
    </source>
</evidence>
<proteinExistence type="predicted"/>
<feature type="transmembrane region" description="Helical" evidence="1">
    <location>
        <begin position="12"/>
        <end position="39"/>
    </location>
</feature>
<dbReference type="Pfam" id="PF18886">
    <property type="entry name" value="DUF5649"/>
    <property type="match status" value="1"/>
</dbReference>
<dbReference type="EMBL" id="MHLW01000032">
    <property type="protein sequence ID" value="OGZ17559.1"/>
    <property type="molecule type" value="Genomic_DNA"/>
</dbReference>
<name>A0A1G2DV89_9BACT</name>
<sequence length="436" mass="45764">MMFKFIKKENGYVAFFVTILVLSALLGIAISIVILTLSIQKISANIIKSSQAYYAAEAGIEDSLLRIFSSINYAPSNTLSVGGATADIAIEKVSTSLTIESQGNASGRIRKLRVKAFITSNEASFYYGVQVGDGGLTMNGNAQILGNVYSNGPVIGSGNTEIHGDLYAAKATGVIDSMNIIKVGTEDGNAHAHTILNSDIENGAYYFDNTTIIGTTAGSLYPGSPDPEPEDLPISDIQINKWKDDAIVGGTIGSYSLNGGNDSLGPIKINGDLTIKSNSNLTQTGTIWVTGNFVLESNTVIQLAGSYGSNSGVIIVDGNISLSSNVVICGAEGYKSVGNTCYDNTGSFLMFVSNSSSCCNPASPAIWANSNTNAVILYTNSGLIRLGAAARLKEVTGYAIYIDSNANITYESGLANINFTSGPGGGWKIDSWEEIE</sequence>
<protein>
    <recommendedName>
        <fullName evidence="4">Type 4 fimbrial biogenesis protein PilX N-terminal domain-containing protein</fullName>
    </recommendedName>
</protein>
<keyword evidence="1" id="KW-0812">Transmembrane</keyword>
<dbReference type="AlphaFoldDB" id="A0A1G2DV89"/>
<evidence type="ECO:0000313" key="2">
    <source>
        <dbReference type="EMBL" id="OGZ17559.1"/>
    </source>
</evidence>
<accession>A0A1G2DV89</accession>
<comment type="caution">
    <text evidence="2">The sequence shown here is derived from an EMBL/GenBank/DDBJ whole genome shotgun (WGS) entry which is preliminary data.</text>
</comment>
<evidence type="ECO:0008006" key="4">
    <source>
        <dbReference type="Google" id="ProtNLM"/>
    </source>
</evidence>
<dbReference type="Proteomes" id="UP000178893">
    <property type="component" value="Unassembled WGS sequence"/>
</dbReference>
<keyword evidence="1" id="KW-1133">Transmembrane helix</keyword>